<evidence type="ECO:0000313" key="5">
    <source>
        <dbReference type="Proteomes" id="UP000025229"/>
    </source>
</evidence>
<keyword evidence="2" id="KW-0472">Membrane</keyword>
<evidence type="ECO:0000256" key="1">
    <source>
        <dbReference type="SAM" id="MobiDB-lite"/>
    </source>
</evidence>
<accession>A0A023X4Q8</accession>
<keyword evidence="2" id="KW-0812">Transmembrane</keyword>
<feature type="compositionally biased region" description="Basic and acidic residues" evidence="1">
    <location>
        <begin position="38"/>
        <end position="50"/>
    </location>
</feature>
<dbReference type="KEGG" id="rrd:RradSPS_2050"/>
<dbReference type="EMBL" id="JAWXXX010000001">
    <property type="protein sequence ID" value="MDX5894737.1"/>
    <property type="molecule type" value="Genomic_DNA"/>
</dbReference>
<dbReference type="HOGENOM" id="CLU_2957879_0_0_11"/>
<sequence length="59" mass="6928">MDFMSAEIIQFVGAMIFLLGVLIGAYWFVYAPIKRENREREERRRDRENASNRQTSASS</sequence>
<feature type="region of interest" description="Disordered" evidence="1">
    <location>
        <begin position="38"/>
        <end position="59"/>
    </location>
</feature>
<dbReference type="Proteomes" id="UP000025229">
    <property type="component" value="Chromosome"/>
</dbReference>
<dbReference type="Proteomes" id="UP001281130">
    <property type="component" value="Unassembled WGS sequence"/>
</dbReference>
<gene>
    <name evidence="3" type="ORF">RradSPS_2050</name>
    <name evidence="4" type="ORF">SIL72_11965</name>
</gene>
<evidence type="ECO:0000256" key="2">
    <source>
        <dbReference type="SAM" id="Phobius"/>
    </source>
</evidence>
<evidence type="ECO:0000313" key="3">
    <source>
        <dbReference type="EMBL" id="AHY47333.1"/>
    </source>
</evidence>
<dbReference type="AlphaFoldDB" id="A0A023X4Q8"/>
<dbReference type="RefSeq" id="WP_038682494.1">
    <property type="nucleotide sequence ID" value="NZ_CP007514.1"/>
</dbReference>
<protein>
    <submittedName>
        <fullName evidence="3">Uncharacterized protein</fullName>
    </submittedName>
</protein>
<reference evidence="4" key="2">
    <citation type="submission" date="2023-11" db="EMBL/GenBank/DDBJ databases">
        <title>MicrobeMod: A computational toolkit for identifying prokaryotic methylation and restriction-modification with nanopore sequencing.</title>
        <authorList>
            <person name="Crits-Christoph A."/>
            <person name="Kang S.C."/>
            <person name="Lee H."/>
            <person name="Ostrov N."/>
        </authorList>
    </citation>
    <scope>NUCLEOTIDE SEQUENCE</scope>
    <source>
        <strain evidence="4">ATCC 51242</strain>
    </source>
</reference>
<name>A0A023X4Q8_RUBRA</name>
<keyword evidence="5" id="KW-1185">Reference proteome</keyword>
<proteinExistence type="predicted"/>
<organism evidence="3 5">
    <name type="scientific">Rubrobacter radiotolerans</name>
    <name type="common">Arthrobacter radiotolerans</name>
    <dbReference type="NCBI Taxonomy" id="42256"/>
    <lineage>
        <taxon>Bacteria</taxon>
        <taxon>Bacillati</taxon>
        <taxon>Actinomycetota</taxon>
        <taxon>Rubrobacteria</taxon>
        <taxon>Rubrobacterales</taxon>
        <taxon>Rubrobacteraceae</taxon>
        <taxon>Rubrobacter</taxon>
    </lineage>
</organism>
<reference evidence="3 5" key="1">
    <citation type="submission" date="2014-03" db="EMBL/GenBank/DDBJ databases">
        <title>Complete genome sequence of the Radio-Resistant Rubrobacter radiotolerans RSPS-4.</title>
        <authorList>
            <person name="Egas C.C."/>
            <person name="Barroso C.C."/>
            <person name="Froufe H.J.C."/>
            <person name="Pacheco J.J."/>
            <person name="Albuquerque L.L."/>
            <person name="da Costa M.M.S."/>
        </authorList>
    </citation>
    <scope>NUCLEOTIDE SEQUENCE [LARGE SCALE GENOMIC DNA]</scope>
    <source>
        <strain evidence="3 5">RSPS-4</strain>
    </source>
</reference>
<evidence type="ECO:0000313" key="4">
    <source>
        <dbReference type="EMBL" id="MDX5894737.1"/>
    </source>
</evidence>
<keyword evidence="2" id="KW-1133">Transmembrane helix</keyword>
<dbReference type="STRING" id="42256.RradSPS_2050"/>
<feature type="transmembrane region" description="Helical" evidence="2">
    <location>
        <begin position="12"/>
        <end position="33"/>
    </location>
</feature>
<dbReference type="EMBL" id="CP007514">
    <property type="protein sequence ID" value="AHY47333.1"/>
    <property type="molecule type" value="Genomic_DNA"/>
</dbReference>